<gene>
    <name evidence="2" type="ORF">GCM10007147_37860</name>
</gene>
<sequence>MTEQDRSGEHTDTGSRGRPKGGASPSAIAGALHRTPHPGPQHWGGPRPRKTDPDPFFSSFTSKLTPPPGARRPRLDPDR</sequence>
<evidence type="ECO:0000313" key="3">
    <source>
        <dbReference type="Proteomes" id="UP000654947"/>
    </source>
</evidence>
<evidence type="ECO:0000313" key="2">
    <source>
        <dbReference type="EMBL" id="GHD33311.1"/>
    </source>
</evidence>
<feature type="region of interest" description="Disordered" evidence="1">
    <location>
        <begin position="1"/>
        <end position="79"/>
    </location>
</feature>
<dbReference type="EMBL" id="BMXL01000026">
    <property type="protein sequence ID" value="GHD33311.1"/>
    <property type="molecule type" value="Genomic_DNA"/>
</dbReference>
<proteinExistence type="predicted"/>
<dbReference type="Proteomes" id="UP000654947">
    <property type="component" value="Unassembled WGS sequence"/>
</dbReference>
<dbReference type="RefSeq" id="WP_040698497.1">
    <property type="nucleotide sequence ID" value="NZ_BMXL01000026.1"/>
</dbReference>
<keyword evidence="3" id="KW-1185">Reference proteome</keyword>
<evidence type="ECO:0000256" key="1">
    <source>
        <dbReference type="SAM" id="MobiDB-lite"/>
    </source>
</evidence>
<accession>A0A918XJ83</accession>
<feature type="compositionally biased region" description="Basic and acidic residues" evidence="1">
    <location>
        <begin position="1"/>
        <end position="15"/>
    </location>
</feature>
<name>A0A918XJ83_9ACTN</name>
<protein>
    <submittedName>
        <fullName evidence="2">Uncharacterized protein</fullName>
    </submittedName>
</protein>
<reference evidence="2 3" key="1">
    <citation type="journal article" date="2014" name="Int. J. Syst. Evol. Microbiol.">
        <title>Complete genome sequence of Corynebacterium casei LMG S-19264T (=DSM 44701T), isolated from a smear-ripened cheese.</title>
        <authorList>
            <consortium name="US DOE Joint Genome Institute (JGI-PGF)"/>
            <person name="Walter F."/>
            <person name="Albersmeier A."/>
            <person name="Kalinowski J."/>
            <person name="Ruckert C."/>
        </authorList>
    </citation>
    <scope>NUCLEOTIDE SEQUENCE [LARGE SCALE GENOMIC DNA]</scope>
    <source>
        <strain evidence="2 3">KCTC 19473</strain>
    </source>
</reference>
<organism evidence="2 3">
    <name type="scientific">Nocardiopsis kunsanensis</name>
    <dbReference type="NCBI Taxonomy" id="141693"/>
    <lineage>
        <taxon>Bacteria</taxon>
        <taxon>Bacillati</taxon>
        <taxon>Actinomycetota</taxon>
        <taxon>Actinomycetes</taxon>
        <taxon>Streptosporangiales</taxon>
        <taxon>Nocardiopsidaceae</taxon>
        <taxon>Nocardiopsis</taxon>
    </lineage>
</organism>
<dbReference type="AlphaFoldDB" id="A0A918XJ83"/>
<comment type="caution">
    <text evidence="2">The sequence shown here is derived from an EMBL/GenBank/DDBJ whole genome shotgun (WGS) entry which is preliminary data.</text>
</comment>